<dbReference type="InterPro" id="IPR003594">
    <property type="entry name" value="HATPase_dom"/>
</dbReference>
<dbReference type="Gene3D" id="3.30.565.10">
    <property type="entry name" value="Histidine kinase-like ATPase, C-terminal domain"/>
    <property type="match status" value="1"/>
</dbReference>
<accession>A0A964WTH0</accession>
<feature type="coiled-coil region" evidence="6">
    <location>
        <begin position="214"/>
        <end position="245"/>
    </location>
</feature>
<proteinExistence type="predicted"/>
<dbReference type="InterPro" id="IPR005467">
    <property type="entry name" value="His_kinase_dom"/>
</dbReference>
<comment type="catalytic activity">
    <reaction evidence="1">
        <text>ATP + protein L-histidine = ADP + protein N-phospho-L-histidine.</text>
        <dbReference type="EC" id="2.7.13.3"/>
    </reaction>
</comment>
<reference evidence="9" key="1">
    <citation type="submission" date="2019-03" db="EMBL/GenBank/DDBJ databases">
        <title>Afifella sp. nov., isolated from activated sludge.</title>
        <authorList>
            <person name="Li Q."/>
            <person name="Liu Y."/>
        </authorList>
    </citation>
    <scope>NUCLEOTIDE SEQUENCE</scope>
    <source>
        <strain evidence="9">L72</strain>
    </source>
</reference>
<keyword evidence="7" id="KW-0812">Transmembrane</keyword>
<dbReference type="InterPro" id="IPR036890">
    <property type="entry name" value="HATPase_C_sf"/>
</dbReference>
<evidence type="ECO:0000256" key="4">
    <source>
        <dbReference type="ARBA" id="ARBA00022679"/>
    </source>
</evidence>
<protein>
    <recommendedName>
        <fullName evidence="2">histidine kinase</fullName>
        <ecNumber evidence="2">2.7.13.3</ecNumber>
    </recommendedName>
</protein>
<feature type="transmembrane region" description="Helical" evidence="7">
    <location>
        <begin position="185"/>
        <end position="208"/>
    </location>
</feature>
<evidence type="ECO:0000259" key="8">
    <source>
        <dbReference type="PROSITE" id="PS50109"/>
    </source>
</evidence>
<evidence type="ECO:0000313" key="9">
    <source>
        <dbReference type="EMBL" id="MYZ48022.1"/>
    </source>
</evidence>
<dbReference type="OrthoDB" id="9808408at2"/>
<dbReference type="CDD" id="cd00082">
    <property type="entry name" value="HisKA"/>
    <property type="match status" value="1"/>
</dbReference>
<dbReference type="PROSITE" id="PS50109">
    <property type="entry name" value="HIS_KIN"/>
    <property type="match status" value="1"/>
</dbReference>
<sequence>MPLTNTAFVRATIGLLVLGLLILLSIVATALWLVERTDTLADDLVQWQQFRAAARNVTTTVLDGESSERGYLITREEKYLAPYQNAMERVRGEVAVLRDRAREVPEYQERVEVLADTVRQRFEAMQEVVALMDEGRTAESIAVLRTDRGKALMDSIRAISEELISDVDERLRANSLAMLASASRLTWVLIVGAVMIVIVAGGSVFLAFRYTRDLERTRGEIQALNATLEERVAERTGELARANEEVQRFAYIVSHDLRAPLVNIMGFTSELETGITAIRDYMATVAFDEEDLAAREAKLAIETELPEALGFIRSSTSKMDSLIGAILKLSREGRRVLNAERVNVETLVETAADSVRHQVAENGGEIEVQKPLPSIISDRVALEQIFGNLIDNAVKYLAKDRPGHVVVSGQETRMGVLYEIRDNGRGIAPEDRERVFELFRRAGAQDKPGEGIGLPHVRTLVRRLGGDIDFESQLGRGTTFRVRLPKILPHDRKEAA</sequence>
<dbReference type="EMBL" id="SPKJ01000027">
    <property type="protein sequence ID" value="MYZ48022.1"/>
    <property type="molecule type" value="Genomic_DNA"/>
</dbReference>
<dbReference type="PRINTS" id="PR00344">
    <property type="entry name" value="BCTRLSENSOR"/>
</dbReference>
<dbReference type="Pfam" id="PF05227">
    <property type="entry name" value="CHASE3"/>
    <property type="match status" value="1"/>
</dbReference>
<dbReference type="CDD" id="cd19410">
    <property type="entry name" value="HK9-like_sensor"/>
    <property type="match status" value="1"/>
</dbReference>
<evidence type="ECO:0000256" key="1">
    <source>
        <dbReference type="ARBA" id="ARBA00000085"/>
    </source>
</evidence>
<gene>
    <name evidence="9" type="ORF">E4O86_09895</name>
</gene>
<keyword evidence="7" id="KW-0472">Membrane</keyword>
<dbReference type="PANTHER" id="PTHR42878:SF15">
    <property type="entry name" value="BACTERIOPHYTOCHROME"/>
    <property type="match status" value="1"/>
</dbReference>
<dbReference type="EC" id="2.7.13.3" evidence="2"/>
<feature type="domain" description="Histidine kinase" evidence="8">
    <location>
        <begin position="252"/>
        <end position="488"/>
    </location>
</feature>
<dbReference type="SMART" id="SM00387">
    <property type="entry name" value="HATPase_c"/>
    <property type="match status" value="1"/>
</dbReference>
<dbReference type="Gene3D" id="1.10.287.130">
    <property type="match status" value="1"/>
</dbReference>
<dbReference type="InterPro" id="IPR050351">
    <property type="entry name" value="BphY/WalK/GraS-like"/>
</dbReference>
<keyword evidence="6" id="KW-0175">Coiled coil</keyword>
<evidence type="ECO:0000256" key="2">
    <source>
        <dbReference type="ARBA" id="ARBA00012438"/>
    </source>
</evidence>
<keyword evidence="3" id="KW-0597">Phosphoprotein</keyword>
<evidence type="ECO:0000256" key="7">
    <source>
        <dbReference type="SAM" id="Phobius"/>
    </source>
</evidence>
<keyword evidence="4" id="KW-0808">Transferase</keyword>
<keyword evidence="7" id="KW-1133">Transmembrane helix</keyword>
<evidence type="ECO:0000256" key="5">
    <source>
        <dbReference type="ARBA" id="ARBA00022777"/>
    </source>
</evidence>
<feature type="transmembrane region" description="Helical" evidence="7">
    <location>
        <begin position="12"/>
        <end position="34"/>
    </location>
</feature>
<dbReference type="SUPFAM" id="SSF47384">
    <property type="entry name" value="Homodimeric domain of signal transducing histidine kinase"/>
    <property type="match status" value="1"/>
</dbReference>
<dbReference type="InterPro" id="IPR007891">
    <property type="entry name" value="CHASE3"/>
</dbReference>
<evidence type="ECO:0000313" key="10">
    <source>
        <dbReference type="Proteomes" id="UP000773614"/>
    </source>
</evidence>
<dbReference type="GO" id="GO:0000155">
    <property type="term" value="F:phosphorelay sensor kinase activity"/>
    <property type="evidence" value="ECO:0007669"/>
    <property type="project" value="InterPro"/>
</dbReference>
<dbReference type="Pfam" id="PF02518">
    <property type="entry name" value="HATPase_c"/>
    <property type="match status" value="1"/>
</dbReference>
<dbReference type="InterPro" id="IPR003661">
    <property type="entry name" value="HisK_dim/P_dom"/>
</dbReference>
<dbReference type="InterPro" id="IPR036097">
    <property type="entry name" value="HisK_dim/P_sf"/>
</dbReference>
<dbReference type="GO" id="GO:0030295">
    <property type="term" value="F:protein kinase activator activity"/>
    <property type="evidence" value="ECO:0007669"/>
    <property type="project" value="TreeGrafter"/>
</dbReference>
<dbReference type="Proteomes" id="UP000773614">
    <property type="component" value="Unassembled WGS sequence"/>
</dbReference>
<dbReference type="InterPro" id="IPR004358">
    <property type="entry name" value="Sig_transdc_His_kin-like_C"/>
</dbReference>
<dbReference type="SUPFAM" id="SSF55874">
    <property type="entry name" value="ATPase domain of HSP90 chaperone/DNA topoisomerase II/histidine kinase"/>
    <property type="match status" value="1"/>
</dbReference>
<name>A0A964WTH0_9HYPH</name>
<dbReference type="PANTHER" id="PTHR42878">
    <property type="entry name" value="TWO-COMPONENT HISTIDINE KINASE"/>
    <property type="match status" value="1"/>
</dbReference>
<evidence type="ECO:0000256" key="6">
    <source>
        <dbReference type="SAM" id="Coils"/>
    </source>
</evidence>
<comment type="caution">
    <text evidence="9">The sequence shown here is derived from an EMBL/GenBank/DDBJ whole genome shotgun (WGS) entry which is preliminary data.</text>
</comment>
<keyword evidence="10" id="KW-1185">Reference proteome</keyword>
<dbReference type="GO" id="GO:0007234">
    <property type="term" value="P:osmosensory signaling via phosphorelay pathway"/>
    <property type="evidence" value="ECO:0007669"/>
    <property type="project" value="TreeGrafter"/>
</dbReference>
<dbReference type="AlphaFoldDB" id="A0A964WTH0"/>
<keyword evidence="5 9" id="KW-0418">Kinase</keyword>
<dbReference type="CDD" id="cd00075">
    <property type="entry name" value="HATPase"/>
    <property type="match status" value="1"/>
</dbReference>
<organism evidence="9 10">
    <name type="scientific">Propylenella binzhouense</name>
    <dbReference type="NCBI Taxonomy" id="2555902"/>
    <lineage>
        <taxon>Bacteria</taxon>
        <taxon>Pseudomonadati</taxon>
        <taxon>Pseudomonadota</taxon>
        <taxon>Alphaproteobacteria</taxon>
        <taxon>Hyphomicrobiales</taxon>
        <taxon>Propylenellaceae</taxon>
        <taxon>Propylenella</taxon>
    </lineage>
</organism>
<dbReference type="GO" id="GO:0000156">
    <property type="term" value="F:phosphorelay response regulator activity"/>
    <property type="evidence" value="ECO:0007669"/>
    <property type="project" value="TreeGrafter"/>
</dbReference>
<dbReference type="RefSeq" id="WP_161140373.1">
    <property type="nucleotide sequence ID" value="NZ_SPKJ01000027.1"/>
</dbReference>
<evidence type="ECO:0000256" key="3">
    <source>
        <dbReference type="ARBA" id="ARBA00022553"/>
    </source>
</evidence>